<protein>
    <submittedName>
        <fullName evidence="1">Uncharacterized protein</fullName>
    </submittedName>
</protein>
<proteinExistence type="predicted"/>
<dbReference type="Proteomes" id="UP001501237">
    <property type="component" value="Unassembled WGS sequence"/>
</dbReference>
<evidence type="ECO:0000313" key="2">
    <source>
        <dbReference type="Proteomes" id="UP001501237"/>
    </source>
</evidence>
<comment type="caution">
    <text evidence="1">The sequence shown here is derived from an EMBL/GenBank/DDBJ whole genome shotgun (WGS) entry which is preliminary data.</text>
</comment>
<gene>
    <name evidence="1" type="ORF">GCM10010468_76020</name>
</gene>
<keyword evidence="2" id="KW-1185">Reference proteome</keyword>
<accession>A0ABP6QSW9</accession>
<reference evidence="2" key="1">
    <citation type="journal article" date="2019" name="Int. J. Syst. Evol. Microbiol.">
        <title>The Global Catalogue of Microorganisms (GCM) 10K type strain sequencing project: providing services to taxonomists for standard genome sequencing and annotation.</title>
        <authorList>
            <consortium name="The Broad Institute Genomics Platform"/>
            <consortium name="The Broad Institute Genome Sequencing Center for Infectious Disease"/>
            <person name="Wu L."/>
            <person name="Ma J."/>
        </authorList>
    </citation>
    <scope>NUCLEOTIDE SEQUENCE [LARGE SCALE GENOMIC DNA]</scope>
    <source>
        <strain evidence="2">JCM 9377</strain>
    </source>
</reference>
<sequence length="318" mass="34167">MEGFPGCKGIGFPSRVNPTMNNTPNQANNNSGHFEKAATNLVPLTVWLCSDTTTKEIGNDTTSKKAPLTCVRHRTAPGWELARHLIAYCTRPGDVVVEAYPSSEAVLVSAWEADRRAVGCLPHFPLAQHIGKRIGELLPAEDLHELSLRACRPDQMNRALADLKGTVGLVIAEPPPFEKGGRVPIWTDQACPACRADFWGVTEERLGSMITASWQVLRPGGVLAVITTARHGADGRLVDPAPRIVRHAAALGFTYSQHVIALRVPIEGDGLAVQFAAEDFAHLRDTRNGSIPAAVSVHADVCLFTKPATVGGQKGDAR</sequence>
<organism evidence="1 2">
    <name type="scientific">Actinocorallia longicatena</name>
    <dbReference type="NCBI Taxonomy" id="111803"/>
    <lineage>
        <taxon>Bacteria</taxon>
        <taxon>Bacillati</taxon>
        <taxon>Actinomycetota</taxon>
        <taxon>Actinomycetes</taxon>
        <taxon>Streptosporangiales</taxon>
        <taxon>Thermomonosporaceae</taxon>
        <taxon>Actinocorallia</taxon>
    </lineage>
</organism>
<dbReference type="EMBL" id="BAAAUV010000039">
    <property type="protein sequence ID" value="GAA3239729.1"/>
    <property type="molecule type" value="Genomic_DNA"/>
</dbReference>
<evidence type="ECO:0000313" key="1">
    <source>
        <dbReference type="EMBL" id="GAA3239729.1"/>
    </source>
</evidence>
<name>A0ABP6QSW9_9ACTN</name>